<keyword evidence="10" id="KW-0670">Pyruvate</keyword>
<protein>
    <recommendedName>
        <fullName evidence="3">phosphatidylserine decarboxylase</fullName>
        <ecNumber evidence="3">4.1.1.65</ecNumber>
    </recommendedName>
</protein>
<dbReference type="EC" id="4.1.1.65" evidence="3"/>
<name>S7RLR2_GLOTA</name>
<dbReference type="GO" id="GO:0004609">
    <property type="term" value="F:phosphatidylserine decarboxylase activity"/>
    <property type="evidence" value="ECO:0007669"/>
    <property type="project" value="UniProtKB-EC"/>
</dbReference>
<evidence type="ECO:0000256" key="4">
    <source>
        <dbReference type="ARBA" id="ARBA00022516"/>
    </source>
</evidence>
<keyword evidence="9" id="KW-1208">Phospholipid metabolism</keyword>
<dbReference type="PANTHER" id="PTHR10067">
    <property type="entry name" value="PHOSPHATIDYLSERINE DECARBOXYLASE"/>
    <property type="match status" value="1"/>
</dbReference>
<evidence type="ECO:0000256" key="9">
    <source>
        <dbReference type="ARBA" id="ARBA00023264"/>
    </source>
</evidence>
<dbReference type="KEGG" id="gtr:GLOTRDRAFT_116262"/>
<keyword evidence="7" id="KW-0594">Phospholipid biosynthesis</keyword>
<dbReference type="UniPathway" id="UPA00558"/>
<evidence type="ECO:0000256" key="3">
    <source>
        <dbReference type="ARBA" id="ARBA00012243"/>
    </source>
</evidence>
<evidence type="ECO:0000256" key="8">
    <source>
        <dbReference type="ARBA" id="ARBA00023239"/>
    </source>
</evidence>
<keyword evidence="8" id="KW-0456">Lyase</keyword>
<dbReference type="STRING" id="670483.S7RLR2"/>
<keyword evidence="5" id="KW-0210">Decarboxylase</keyword>
<dbReference type="AlphaFoldDB" id="S7RLR2"/>
<evidence type="ECO:0000256" key="6">
    <source>
        <dbReference type="ARBA" id="ARBA00023098"/>
    </source>
</evidence>
<gene>
    <name evidence="12" type="ORF">GLOTRDRAFT_116262</name>
</gene>
<dbReference type="EMBL" id="KB469302">
    <property type="protein sequence ID" value="EPQ55345.1"/>
    <property type="molecule type" value="Genomic_DNA"/>
</dbReference>
<evidence type="ECO:0000256" key="7">
    <source>
        <dbReference type="ARBA" id="ARBA00023209"/>
    </source>
</evidence>
<dbReference type="OrthoDB" id="5973539at2759"/>
<evidence type="ECO:0000256" key="10">
    <source>
        <dbReference type="ARBA" id="ARBA00023317"/>
    </source>
</evidence>
<dbReference type="RefSeq" id="XP_007866482.1">
    <property type="nucleotide sequence ID" value="XM_007868291.1"/>
</dbReference>
<evidence type="ECO:0000313" key="13">
    <source>
        <dbReference type="Proteomes" id="UP000030669"/>
    </source>
</evidence>
<keyword evidence="4" id="KW-0444">Lipid biosynthesis</keyword>
<comment type="pathway">
    <text evidence="2">Lipid metabolism.</text>
</comment>
<accession>S7RLR2</accession>
<dbReference type="GO" id="GO:0006646">
    <property type="term" value="P:phosphatidylethanolamine biosynthetic process"/>
    <property type="evidence" value="ECO:0007669"/>
    <property type="project" value="UniProtKB-UniPathway"/>
</dbReference>
<dbReference type="OMA" id="KREWSIF"/>
<dbReference type="Pfam" id="PF02666">
    <property type="entry name" value="PS_Dcarbxylase"/>
    <property type="match status" value="1"/>
</dbReference>
<dbReference type="GeneID" id="19300157"/>
<dbReference type="InterPro" id="IPR033177">
    <property type="entry name" value="PSD-B"/>
</dbReference>
<comment type="cofactor">
    <cofactor evidence="1">
        <name>pyruvate</name>
        <dbReference type="ChEBI" id="CHEBI:15361"/>
    </cofactor>
</comment>
<evidence type="ECO:0000313" key="12">
    <source>
        <dbReference type="EMBL" id="EPQ55345.1"/>
    </source>
</evidence>
<sequence length="337" mass="38299">MALGLFDYIHSWVDWGLACSKMVQNREIGWVTKNRKTGAIMREKQPLAKKIRLLLLFNPLTEWIDGTKALRYWLHHESLEEGDEMRKPETKKNIRPFVEFFEIDMSQFEPSDIDAYPNFQEFFIRKHKAGARPIAEPDNPSVAVVAADCRLVVYPTISQATALWIKGRHFTIANLIADPTGETARTWDGGAIASFRLSPQDYHRYHAPVNGKVKWWKEIDGQYYGVDPLCVGSDVDILTENARCAVCFESEQFGDVLFVAIGATDVGTVQLNEYVKTVGHQVKKGDEVGLFEFGGSSIVVAFERGRIEFDEDLVKVSEQRMEMDVEVGMSLGRWVKQ</sequence>
<reference evidence="12 13" key="1">
    <citation type="journal article" date="2012" name="Science">
        <title>The Paleozoic origin of enzymatic lignin decomposition reconstructed from 31 fungal genomes.</title>
        <authorList>
            <person name="Floudas D."/>
            <person name="Binder M."/>
            <person name="Riley R."/>
            <person name="Barry K."/>
            <person name="Blanchette R.A."/>
            <person name="Henrissat B."/>
            <person name="Martinez A.T."/>
            <person name="Otillar R."/>
            <person name="Spatafora J.W."/>
            <person name="Yadav J.S."/>
            <person name="Aerts A."/>
            <person name="Benoit I."/>
            <person name="Boyd A."/>
            <person name="Carlson A."/>
            <person name="Copeland A."/>
            <person name="Coutinho P.M."/>
            <person name="de Vries R.P."/>
            <person name="Ferreira P."/>
            <person name="Findley K."/>
            <person name="Foster B."/>
            <person name="Gaskell J."/>
            <person name="Glotzer D."/>
            <person name="Gorecki P."/>
            <person name="Heitman J."/>
            <person name="Hesse C."/>
            <person name="Hori C."/>
            <person name="Igarashi K."/>
            <person name="Jurgens J.A."/>
            <person name="Kallen N."/>
            <person name="Kersten P."/>
            <person name="Kohler A."/>
            <person name="Kuees U."/>
            <person name="Kumar T.K.A."/>
            <person name="Kuo A."/>
            <person name="LaButti K."/>
            <person name="Larrondo L.F."/>
            <person name="Lindquist E."/>
            <person name="Ling A."/>
            <person name="Lombard V."/>
            <person name="Lucas S."/>
            <person name="Lundell T."/>
            <person name="Martin R."/>
            <person name="McLaughlin D.J."/>
            <person name="Morgenstern I."/>
            <person name="Morin E."/>
            <person name="Murat C."/>
            <person name="Nagy L.G."/>
            <person name="Nolan M."/>
            <person name="Ohm R.A."/>
            <person name="Patyshakuliyeva A."/>
            <person name="Rokas A."/>
            <person name="Ruiz-Duenas F.J."/>
            <person name="Sabat G."/>
            <person name="Salamov A."/>
            <person name="Samejima M."/>
            <person name="Schmutz J."/>
            <person name="Slot J.C."/>
            <person name="St John F."/>
            <person name="Stenlid J."/>
            <person name="Sun H."/>
            <person name="Sun S."/>
            <person name="Syed K."/>
            <person name="Tsang A."/>
            <person name="Wiebenga A."/>
            <person name="Young D."/>
            <person name="Pisabarro A."/>
            <person name="Eastwood D.C."/>
            <person name="Martin F."/>
            <person name="Cullen D."/>
            <person name="Grigoriev I.V."/>
            <person name="Hibbett D.S."/>
        </authorList>
    </citation>
    <scope>NUCLEOTIDE SEQUENCE [LARGE SCALE GENOMIC DNA]</scope>
    <source>
        <strain evidence="12 13">ATCC 11539</strain>
    </source>
</reference>
<evidence type="ECO:0000256" key="5">
    <source>
        <dbReference type="ARBA" id="ARBA00022793"/>
    </source>
</evidence>
<dbReference type="NCBIfam" id="TIGR00163">
    <property type="entry name" value="PS_decarb"/>
    <property type="match status" value="1"/>
</dbReference>
<evidence type="ECO:0000256" key="11">
    <source>
        <dbReference type="ARBA" id="ARBA00024326"/>
    </source>
</evidence>
<evidence type="ECO:0000256" key="2">
    <source>
        <dbReference type="ARBA" id="ARBA00005189"/>
    </source>
</evidence>
<dbReference type="Proteomes" id="UP000030669">
    <property type="component" value="Unassembled WGS sequence"/>
</dbReference>
<dbReference type="eggNOG" id="KOG2419">
    <property type="taxonomic scope" value="Eukaryota"/>
</dbReference>
<keyword evidence="13" id="KW-1185">Reference proteome</keyword>
<dbReference type="InterPro" id="IPR003817">
    <property type="entry name" value="PS_Dcarbxylase"/>
</dbReference>
<evidence type="ECO:0000256" key="1">
    <source>
        <dbReference type="ARBA" id="ARBA00001928"/>
    </source>
</evidence>
<dbReference type="PANTHER" id="PTHR10067:SF11">
    <property type="entry name" value="PHOSPHATIDYLSERINE DECARBOXYLASE"/>
    <property type="match status" value="1"/>
</dbReference>
<comment type="pathway">
    <text evidence="11">Phospholipid metabolism; phosphatidylethanolamine biosynthesis.</text>
</comment>
<proteinExistence type="predicted"/>
<organism evidence="12 13">
    <name type="scientific">Gloeophyllum trabeum (strain ATCC 11539 / FP-39264 / Madison 617)</name>
    <name type="common">Brown rot fungus</name>
    <dbReference type="NCBI Taxonomy" id="670483"/>
    <lineage>
        <taxon>Eukaryota</taxon>
        <taxon>Fungi</taxon>
        <taxon>Dikarya</taxon>
        <taxon>Basidiomycota</taxon>
        <taxon>Agaricomycotina</taxon>
        <taxon>Agaricomycetes</taxon>
        <taxon>Gloeophyllales</taxon>
        <taxon>Gloeophyllaceae</taxon>
        <taxon>Gloeophyllum</taxon>
    </lineage>
</organism>
<dbReference type="HOGENOM" id="CLU_029061_2_0_1"/>
<keyword evidence="6" id="KW-0443">Lipid metabolism</keyword>